<name>A0AAQ4E3U5_AMBAM</name>
<comment type="caution">
    <text evidence="1">The sequence shown here is derived from an EMBL/GenBank/DDBJ whole genome shotgun (WGS) entry which is preliminary data.</text>
</comment>
<dbReference type="Proteomes" id="UP001321473">
    <property type="component" value="Unassembled WGS sequence"/>
</dbReference>
<dbReference type="AlphaFoldDB" id="A0AAQ4E3U5"/>
<sequence>MNQGVIDNFKVHYQRRVIKRLLINVRTADNVADMKTPLVKAIFATGAWRDVKCLTIALCSEKASFSRSSSTDAVPAGDEAAAVDVTATADGITKIACLDQLWESASRMDLVPPGLGHMDFVLSDDDHVVTVHSASNSDCDDAGRAPKLVTSAAADTIRMYLVSSQLG</sequence>
<protein>
    <recommendedName>
        <fullName evidence="3">DDE-1 domain-containing protein</fullName>
    </recommendedName>
</protein>
<evidence type="ECO:0000313" key="2">
    <source>
        <dbReference type="Proteomes" id="UP001321473"/>
    </source>
</evidence>
<gene>
    <name evidence="1" type="ORF">V5799_014165</name>
</gene>
<evidence type="ECO:0008006" key="3">
    <source>
        <dbReference type="Google" id="ProtNLM"/>
    </source>
</evidence>
<evidence type="ECO:0000313" key="1">
    <source>
        <dbReference type="EMBL" id="KAK8769371.1"/>
    </source>
</evidence>
<accession>A0AAQ4E3U5</accession>
<reference evidence="1 2" key="1">
    <citation type="journal article" date="2023" name="Arcadia Sci">
        <title>De novo assembly of a long-read Amblyomma americanum tick genome.</title>
        <authorList>
            <person name="Chou S."/>
            <person name="Poskanzer K.E."/>
            <person name="Rollins M."/>
            <person name="Thuy-Boun P.S."/>
        </authorList>
    </citation>
    <scope>NUCLEOTIDE SEQUENCE [LARGE SCALE GENOMIC DNA]</scope>
    <source>
        <strain evidence="1">F_SG_1</strain>
        <tissue evidence="1">Salivary glands</tissue>
    </source>
</reference>
<keyword evidence="2" id="KW-1185">Reference proteome</keyword>
<proteinExistence type="predicted"/>
<dbReference type="EMBL" id="JARKHS020022692">
    <property type="protein sequence ID" value="KAK8769371.1"/>
    <property type="molecule type" value="Genomic_DNA"/>
</dbReference>
<organism evidence="1 2">
    <name type="scientific">Amblyomma americanum</name>
    <name type="common">Lone star tick</name>
    <dbReference type="NCBI Taxonomy" id="6943"/>
    <lineage>
        <taxon>Eukaryota</taxon>
        <taxon>Metazoa</taxon>
        <taxon>Ecdysozoa</taxon>
        <taxon>Arthropoda</taxon>
        <taxon>Chelicerata</taxon>
        <taxon>Arachnida</taxon>
        <taxon>Acari</taxon>
        <taxon>Parasitiformes</taxon>
        <taxon>Ixodida</taxon>
        <taxon>Ixodoidea</taxon>
        <taxon>Ixodidae</taxon>
        <taxon>Amblyomminae</taxon>
        <taxon>Amblyomma</taxon>
    </lineage>
</organism>